<keyword evidence="2" id="KW-1133">Transmembrane helix</keyword>
<feature type="compositionally biased region" description="Acidic residues" evidence="1">
    <location>
        <begin position="27"/>
        <end position="39"/>
    </location>
</feature>
<reference evidence="4" key="1">
    <citation type="journal article" date="2015" name="Genome Announc.">
        <title>Draft genome sequence of Talaromyces cellulolyticus strain Y-94, a source of lignocellulosic biomass-degrading enzymes.</title>
        <authorList>
            <person name="Fujii T."/>
            <person name="Koike H."/>
            <person name="Sawayama S."/>
            <person name="Yano S."/>
            <person name="Inoue H."/>
        </authorList>
    </citation>
    <scope>NUCLEOTIDE SEQUENCE [LARGE SCALE GENOMIC DNA]</scope>
    <source>
        <strain evidence="4">Y-94</strain>
    </source>
</reference>
<sequence length="481" mass="54453">MGKPPTTQPAAGSSSQSVHSLQLLDHDDTDLLVDDDNYEEPPSYDAVINEDAPSSGSTTNNRTRAGVSLPSARLIDADYRLPGGQRAQSVRSSVRNTHIVTLQPEYTLYAEELAGLMAQQVRLPPRPQIIINGSHTESSTNHKDNKKQSNTVTDFDFRLDLAETLLTGWENLPATAPREILPQSTWYNASVSIDHDERKTYRGTRTKTLVWKGPKAGRNAPASAIDRDALYRDEEEGLPPVDAEQERLIQGDKSGLLEWCQRYCDDPSPVKSFTLTRHVHNFKAGSMADYLKSQIRETNYRGRITAEMEIVNGRVTIYSPHWVNKLRNNWMVFWACIILQLWIITWPIIWLLEKKYAVVYSCWYSSHTVDEGTGAIARRIYARGRDEHSLAEFWAPAVKQAAWARRKDNEILLLQDAERLQGLTTEQVLRARTSESEAELERRRRVDRGDGTFVDSVIGLARGVSEVRQDWNMTMGWGGNT</sequence>
<keyword evidence="2" id="KW-0812">Transmembrane</keyword>
<organism evidence="3 4">
    <name type="scientific">Talaromyces pinophilus</name>
    <name type="common">Penicillium pinophilum</name>
    <dbReference type="NCBI Taxonomy" id="128442"/>
    <lineage>
        <taxon>Eukaryota</taxon>
        <taxon>Fungi</taxon>
        <taxon>Dikarya</taxon>
        <taxon>Ascomycota</taxon>
        <taxon>Pezizomycotina</taxon>
        <taxon>Eurotiomycetes</taxon>
        <taxon>Eurotiomycetidae</taxon>
        <taxon>Eurotiales</taxon>
        <taxon>Trichocomaceae</taxon>
        <taxon>Talaromyces</taxon>
        <taxon>Talaromyces sect. Talaromyces</taxon>
    </lineage>
</organism>
<gene>
    <name evidence="3" type="ORF">TCE0_022f06936</name>
</gene>
<feature type="compositionally biased region" description="Low complexity" evidence="1">
    <location>
        <begin position="13"/>
        <end position="23"/>
    </location>
</feature>
<dbReference type="Proteomes" id="UP000053095">
    <property type="component" value="Unassembled WGS sequence"/>
</dbReference>
<dbReference type="EMBL" id="DF933818">
    <property type="protein sequence ID" value="GAM37210.1"/>
    <property type="molecule type" value="Genomic_DNA"/>
</dbReference>
<protein>
    <submittedName>
        <fullName evidence="3">Uncharacterized protein</fullName>
    </submittedName>
</protein>
<evidence type="ECO:0000256" key="1">
    <source>
        <dbReference type="SAM" id="MobiDB-lite"/>
    </source>
</evidence>
<feature type="transmembrane region" description="Helical" evidence="2">
    <location>
        <begin position="330"/>
        <end position="352"/>
    </location>
</feature>
<evidence type="ECO:0000313" key="4">
    <source>
        <dbReference type="Proteomes" id="UP000053095"/>
    </source>
</evidence>
<feature type="region of interest" description="Disordered" evidence="1">
    <location>
        <begin position="1"/>
        <end position="69"/>
    </location>
</feature>
<evidence type="ECO:0000313" key="3">
    <source>
        <dbReference type="EMBL" id="GAM37210.1"/>
    </source>
</evidence>
<dbReference type="AlphaFoldDB" id="A0A6V8H7W6"/>
<evidence type="ECO:0000256" key="2">
    <source>
        <dbReference type="SAM" id="Phobius"/>
    </source>
</evidence>
<dbReference type="PANTHER" id="PTHR37848:SF1">
    <property type="entry name" value="SUN DOMAIN-CONTAINING PROTEIN"/>
    <property type="match status" value="1"/>
</dbReference>
<dbReference type="PANTHER" id="PTHR37848">
    <property type="entry name" value="EXPRESSED PROTEIN"/>
    <property type="match status" value="1"/>
</dbReference>
<name>A0A6V8H7W6_TALPI</name>
<keyword evidence="4" id="KW-1185">Reference proteome</keyword>
<accession>A0A6V8H7W6</accession>
<proteinExistence type="predicted"/>
<comment type="caution">
    <text evidence="3">The sequence shown here is derived from an EMBL/GenBank/DDBJ whole genome shotgun (WGS) entry which is preliminary data.</text>
</comment>
<keyword evidence="2" id="KW-0472">Membrane</keyword>
<feature type="compositionally biased region" description="Polar residues" evidence="1">
    <location>
        <begin position="52"/>
        <end position="63"/>
    </location>
</feature>